<dbReference type="Proteomes" id="UP000184114">
    <property type="component" value="Unassembled WGS sequence"/>
</dbReference>
<keyword evidence="3" id="KW-1185">Reference proteome</keyword>
<reference evidence="3" key="1">
    <citation type="submission" date="2016-11" db="EMBL/GenBank/DDBJ databases">
        <authorList>
            <person name="Varghese N."/>
            <person name="Submissions S."/>
        </authorList>
    </citation>
    <scope>NUCLEOTIDE SEQUENCE [LARGE SCALE GENOMIC DNA]</scope>
    <source>
        <strain evidence="3">DSM 18095</strain>
    </source>
</reference>
<evidence type="ECO:0000313" key="2">
    <source>
        <dbReference type="EMBL" id="SHE89566.1"/>
    </source>
</evidence>
<keyword evidence="1" id="KW-0732">Signal</keyword>
<proteinExistence type="predicted"/>
<accession>A0A1M4X7X6</accession>
<sequence>MKIKKVATFLLIGMLFLNLSIPAFAEMSPNVSQDIISVKVPITPQWENTNDVKLDLYFINGKAECVGVINGISGTSNISATFKLERKGLLGWSLENSWSKKSKGESLSFFETDAVAKGYTYRLSVTAEVTRNGVTETVNTSVEGKY</sequence>
<feature type="signal peptide" evidence="1">
    <location>
        <begin position="1"/>
        <end position="25"/>
    </location>
</feature>
<dbReference type="RefSeq" id="WP_072976220.1">
    <property type="nucleotide sequence ID" value="NZ_FQTY01000010.1"/>
</dbReference>
<dbReference type="AlphaFoldDB" id="A0A1M4X7X6"/>
<gene>
    <name evidence="2" type="ORF">SAMN02745784_02142</name>
</gene>
<protein>
    <submittedName>
        <fullName evidence="2">Uncharacterized protein</fullName>
    </submittedName>
</protein>
<evidence type="ECO:0000313" key="3">
    <source>
        <dbReference type="Proteomes" id="UP000184114"/>
    </source>
</evidence>
<organism evidence="2 3">
    <name type="scientific">Tissierella praeacuta DSM 18095</name>
    <dbReference type="NCBI Taxonomy" id="1123404"/>
    <lineage>
        <taxon>Bacteria</taxon>
        <taxon>Bacillati</taxon>
        <taxon>Bacillota</taxon>
        <taxon>Tissierellia</taxon>
        <taxon>Tissierellales</taxon>
        <taxon>Tissierellaceae</taxon>
        <taxon>Tissierella</taxon>
    </lineage>
</organism>
<evidence type="ECO:0000256" key="1">
    <source>
        <dbReference type="SAM" id="SignalP"/>
    </source>
</evidence>
<dbReference type="GeneID" id="90995523"/>
<name>A0A1M4X7X6_9FIRM</name>
<dbReference type="EMBL" id="FQTY01000010">
    <property type="protein sequence ID" value="SHE89566.1"/>
    <property type="molecule type" value="Genomic_DNA"/>
</dbReference>
<feature type="chain" id="PRO_5012702640" evidence="1">
    <location>
        <begin position="26"/>
        <end position="146"/>
    </location>
</feature>